<comment type="caution">
    <text evidence="2">The sequence shown here is derived from an EMBL/GenBank/DDBJ whole genome shotgun (WGS) entry which is preliminary data.</text>
</comment>
<reference evidence="2 3" key="1">
    <citation type="submission" date="2015-06" db="EMBL/GenBank/DDBJ databases">
        <authorList>
            <person name="Ju K.-S."/>
            <person name="Doroghazi J.R."/>
            <person name="Metcalf W.W."/>
        </authorList>
    </citation>
    <scope>NUCLEOTIDE SEQUENCE [LARGE SCALE GENOMIC DNA]</scope>
    <source>
        <strain evidence="2 3">NRRL 3414</strain>
    </source>
</reference>
<dbReference type="SUPFAM" id="SSF159234">
    <property type="entry name" value="FomD-like"/>
    <property type="match status" value="1"/>
</dbReference>
<dbReference type="InterPro" id="IPR035930">
    <property type="entry name" value="FomD-like_sf"/>
</dbReference>
<protein>
    <recommendedName>
        <fullName evidence="1">DUF402 domain-containing protein</fullName>
    </recommendedName>
</protein>
<sequence length="210" mass="23394">MSGAGPGGTGSQGFGPGTIVERRDVLDGRTWISYPVRVVVDSPRLVALYLSRGTQLRFGEGPFSWGPHPWKRIGDRWQSAGVLQLHRPGRGHSVWVSKDPETGAFEKWYVNLEAPLRRNATGFSTLDHEIDLIVPTGTNVCRWKDLDKFELRVRRGHFTPEEAAAIRAEAASVARSVAEGTQWWESGWSLWEAPGDWGPLSLQTSEREGF</sequence>
<dbReference type="InterPro" id="IPR007295">
    <property type="entry name" value="DUF402"/>
</dbReference>
<accession>A0A0J7Z9D1</accession>
<dbReference type="RefSeq" id="WP_048583536.1">
    <property type="nucleotide sequence ID" value="NZ_LFNT01000030.1"/>
</dbReference>
<evidence type="ECO:0000313" key="2">
    <source>
        <dbReference type="EMBL" id="KMS72072.1"/>
    </source>
</evidence>
<dbReference type="Proteomes" id="UP000037432">
    <property type="component" value="Unassembled WGS sequence"/>
</dbReference>
<name>A0A0J7Z9D1_STRVR</name>
<evidence type="ECO:0000259" key="1">
    <source>
        <dbReference type="Pfam" id="PF04167"/>
    </source>
</evidence>
<organism evidence="2 3">
    <name type="scientific">Streptomyces viridochromogenes</name>
    <dbReference type="NCBI Taxonomy" id="1938"/>
    <lineage>
        <taxon>Bacteria</taxon>
        <taxon>Bacillati</taxon>
        <taxon>Actinomycetota</taxon>
        <taxon>Actinomycetes</taxon>
        <taxon>Kitasatosporales</taxon>
        <taxon>Streptomycetaceae</taxon>
        <taxon>Streptomyces</taxon>
    </lineage>
</organism>
<evidence type="ECO:0000313" key="3">
    <source>
        <dbReference type="Proteomes" id="UP000037432"/>
    </source>
</evidence>
<dbReference type="Gene3D" id="2.40.380.10">
    <property type="entry name" value="FomD-like"/>
    <property type="match status" value="1"/>
</dbReference>
<feature type="domain" description="DUF402" evidence="1">
    <location>
        <begin position="69"/>
        <end position="180"/>
    </location>
</feature>
<dbReference type="PATRIC" id="fig|1938.3.peg.8926"/>
<dbReference type="EMBL" id="LFNT01000030">
    <property type="protein sequence ID" value="KMS72072.1"/>
    <property type="molecule type" value="Genomic_DNA"/>
</dbReference>
<dbReference type="Pfam" id="PF04167">
    <property type="entry name" value="DUF402"/>
    <property type="match status" value="1"/>
</dbReference>
<dbReference type="AlphaFoldDB" id="A0A0J7Z9D1"/>
<proteinExistence type="predicted"/>
<gene>
    <name evidence="2" type="ORF">ACM01_24685</name>
</gene>
<dbReference type="OrthoDB" id="3815685at2"/>